<protein>
    <submittedName>
        <fullName evidence="2">Uncharacterized protein</fullName>
    </submittedName>
</protein>
<dbReference type="VEuPathDB" id="MicrosporidiaDB:EDEG_03918"/>
<evidence type="ECO:0000256" key="1">
    <source>
        <dbReference type="SAM" id="MobiDB-lite"/>
    </source>
</evidence>
<dbReference type="HOGENOM" id="CLU_550971_0_0_1"/>
<sequence length="495" mass="58074">MRIHILFFSFRIIITSNEFQGSNLLWKKDITDSVSELDTKICELEGSTKKCYMEFLYIVLNFLNMFKRNILISKIEKLYAIELYCDFMKLLSSPLVFNKKQRLGLENIVIIIRNAEFMIEIFTELIDKLESASEYLNFCQDKIKQNSKKVLENLKMTKLFLTGQTEQQNTCDFFLNAINACEALSYIEIAKKSIELIASGNHTSSSSNDDTEEMLNVYNEIKKRLESHIEKRLKNDSDIYRSIIQMHSEIIHVEKLSFLNSLFTEKPEEKNKKVPLEIKLEGNKVLLESRNVKTFEESFELLKKLYQVSAEACKSCRDQLLRNVKDPSADQKPIVTLENQYSIALNSHFAFIQLTKVLLKVLKPMETELTFININDDANITDGCFKYYGNNHETNPDEENSISTDYMSEDYEDDEFRITDDIDYEGQNSVNQDHMSEDRLSEVNMSEEYESYTYEDDEDNYSDERKNREIIEKIKSIVDIDQSLNYDYLNFFFVK</sequence>
<comment type="caution">
    <text evidence="2">The sequence shown here is derived from an EMBL/GenBank/DDBJ whole genome shotgun (WGS) entry which is preliminary data.</text>
</comment>
<dbReference type="Proteomes" id="UP000003163">
    <property type="component" value="Unassembled WGS sequence"/>
</dbReference>
<evidence type="ECO:0000313" key="3">
    <source>
        <dbReference type="Proteomes" id="UP000003163"/>
    </source>
</evidence>
<dbReference type="EMBL" id="AFBI03000146">
    <property type="protein sequence ID" value="EJW01501.1"/>
    <property type="molecule type" value="Genomic_DNA"/>
</dbReference>
<reference evidence="2 3" key="1">
    <citation type="submission" date="2011-08" db="EMBL/GenBank/DDBJ databases">
        <authorList>
            <person name="Liu Z.J."/>
            <person name="Shi F.L."/>
            <person name="Lu J.Q."/>
            <person name="Li M."/>
            <person name="Wang Z.L."/>
        </authorList>
    </citation>
    <scope>NUCLEOTIDE SEQUENCE [LARGE SCALE GENOMIC DNA]</scope>
    <source>
        <strain evidence="2 3">USNM 41457</strain>
    </source>
</reference>
<evidence type="ECO:0000313" key="2">
    <source>
        <dbReference type="EMBL" id="EJW01501.1"/>
    </source>
</evidence>
<gene>
    <name evidence="2" type="ORF">EDEG_03918</name>
</gene>
<proteinExistence type="predicted"/>
<feature type="region of interest" description="Disordered" evidence="1">
    <location>
        <begin position="427"/>
        <end position="446"/>
    </location>
</feature>
<dbReference type="AlphaFoldDB" id="J9D0V7"/>
<accession>J9D0V7</accession>
<organism evidence="2 3">
    <name type="scientific">Edhazardia aedis (strain USNM 41457)</name>
    <name type="common">Microsporidian parasite</name>
    <dbReference type="NCBI Taxonomy" id="1003232"/>
    <lineage>
        <taxon>Eukaryota</taxon>
        <taxon>Fungi</taxon>
        <taxon>Fungi incertae sedis</taxon>
        <taxon>Microsporidia</taxon>
        <taxon>Edhazardia</taxon>
    </lineage>
</organism>
<reference evidence="3" key="2">
    <citation type="submission" date="2015-07" db="EMBL/GenBank/DDBJ databases">
        <title>Contrasting host-pathogen interactions and genome evolution in two generalist and specialist microsporidian pathogens of mosquitoes.</title>
        <authorList>
            <consortium name="The Broad Institute Genomics Platform"/>
            <consortium name="The Broad Institute Genome Sequencing Center for Infectious Disease"/>
            <person name="Cuomo C.A."/>
            <person name="Sanscrainte N.D."/>
            <person name="Goldberg J.M."/>
            <person name="Heiman D."/>
            <person name="Young S."/>
            <person name="Zeng Q."/>
            <person name="Becnel J.J."/>
            <person name="Birren B.W."/>
        </authorList>
    </citation>
    <scope>NUCLEOTIDE SEQUENCE [LARGE SCALE GENOMIC DNA]</scope>
    <source>
        <strain evidence="3">USNM 41457</strain>
    </source>
</reference>
<keyword evidence="3" id="KW-1185">Reference proteome</keyword>
<dbReference type="InParanoid" id="J9D0V7"/>
<name>J9D0V7_EDHAE</name>